<feature type="domain" description="Homologous recombination OB-fold protein OB-fold" evidence="1">
    <location>
        <begin position="162"/>
        <end position="239"/>
    </location>
</feature>
<organism evidence="2 3">
    <name type="scientific">Gonapodya prolifera (strain JEL478)</name>
    <name type="common">Monoblepharis prolifera</name>
    <dbReference type="NCBI Taxonomy" id="1344416"/>
    <lineage>
        <taxon>Eukaryota</taxon>
        <taxon>Fungi</taxon>
        <taxon>Fungi incertae sedis</taxon>
        <taxon>Chytridiomycota</taxon>
        <taxon>Chytridiomycota incertae sedis</taxon>
        <taxon>Monoblepharidomycetes</taxon>
        <taxon>Monoblepharidales</taxon>
        <taxon>Gonapodyaceae</taxon>
        <taxon>Gonapodya</taxon>
    </lineage>
</organism>
<dbReference type="GO" id="GO:0000725">
    <property type="term" value="P:recombinational repair"/>
    <property type="evidence" value="ECO:0007669"/>
    <property type="project" value="InterPro"/>
</dbReference>
<dbReference type="Proteomes" id="UP000070544">
    <property type="component" value="Unassembled WGS sequence"/>
</dbReference>
<evidence type="ECO:0000313" key="2">
    <source>
        <dbReference type="EMBL" id="KXS19698.1"/>
    </source>
</evidence>
<dbReference type="Pfam" id="PF15072">
    <property type="entry name" value="HROB"/>
    <property type="match status" value="1"/>
</dbReference>
<dbReference type="InterPro" id="IPR058570">
    <property type="entry name" value="HROB_OB"/>
</dbReference>
<dbReference type="AlphaFoldDB" id="A0A139ASH9"/>
<evidence type="ECO:0000313" key="3">
    <source>
        <dbReference type="Proteomes" id="UP000070544"/>
    </source>
</evidence>
<name>A0A139ASH9_GONPJ</name>
<protein>
    <recommendedName>
        <fullName evidence="1">Homologous recombination OB-fold protein OB-fold domain-containing protein</fullName>
    </recommendedName>
</protein>
<dbReference type="OrthoDB" id="5600208at2759"/>
<proteinExistence type="predicted"/>
<reference evidence="2 3" key="1">
    <citation type="journal article" date="2015" name="Genome Biol. Evol.">
        <title>Phylogenomic analyses indicate that early fungi evolved digesting cell walls of algal ancestors of land plants.</title>
        <authorList>
            <person name="Chang Y."/>
            <person name="Wang S."/>
            <person name="Sekimoto S."/>
            <person name="Aerts A.L."/>
            <person name="Choi C."/>
            <person name="Clum A."/>
            <person name="LaButti K.M."/>
            <person name="Lindquist E.A."/>
            <person name="Yee Ngan C."/>
            <person name="Ohm R.A."/>
            <person name="Salamov A.A."/>
            <person name="Grigoriev I.V."/>
            <person name="Spatafora J.W."/>
            <person name="Berbee M.L."/>
        </authorList>
    </citation>
    <scope>NUCLEOTIDE SEQUENCE [LARGE SCALE GENOMIC DNA]</scope>
    <source>
        <strain evidence="2 3">JEL478</strain>
    </source>
</reference>
<dbReference type="EMBL" id="KQ965737">
    <property type="protein sequence ID" value="KXS19698.1"/>
    <property type="molecule type" value="Genomic_DNA"/>
</dbReference>
<accession>A0A139ASH9</accession>
<sequence length="240" mass="25870">MLLWGGLWGGRPCFCADHILRRHLTTMFTPIPRLANHIKPENASAHELPPQQGFASSAPSPIEIDSTPPHERRIPGPIGGLPVLSESDLRALMASKPSHNRATHAFKPAGAQQAQAQARARANYGHLFVGRRWEEAFRRCDAVCGGQAATLAQVKANACGDRVPWTVVTLVDWRTDEGVGYAKAIDPSEEMPAYVSEDALKEHPALGEGSVLVLRNATVFRHASAASLLNVTSGNIASVH</sequence>
<keyword evidence="3" id="KW-1185">Reference proteome</keyword>
<gene>
    <name evidence="2" type="ORF">M427DRAFT_66861</name>
</gene>
<evidence type="ECO:0000259" key="1">
    <source>
        <dbReference type="Pfam" id="PF15072"/>
    </source>
</evidence>